<dbReference type="PANTHER" id="PTHR43201">
    <property type="entry name" value="ACYL-COA SYNTHETASE"/>
    <property type="match status" value="1"/>
</dbReference>
<dbReference type="Gene3D" id="3.40.50.12780">
    <property type="entry name" value="N-terminal domain of ligase-like"/>
    <property type="match status" value="1"/>
</dbReference>
<dbReference type="Pfam" id="PF13193">
    <property type="entry name" value="AMP-binding_C"/>
    <property type="match status" value="1"/>
</dbReference>
<dbReference type="RefSeq" id="WP_382199462.1">
    <property type="nucleotide sequence ID" value="NZ_JBHTCA010000020.1"/>
</dbReference>
<dbReference type="InterPro" id="IPR025110">
    <property type="entry name" value="AMP-bd_C"/>
</dbReference>
<evidence type="ECO:0000256" key="2">
    <source>
        <dbReference type="ARBA" id="ARBA00022598"/>
    </source>
</evidence>
<dbReference type="EMBL" id="JBHTCA010000020">
    <property type="protein sequence ID" value="MFC7410823.1"/>
    <property type="molecule type" value="Genomic_DNA"/>
</dbReference>
<dbReference type="PANTHER" id="PTHR43201:SF5">
    <property type="entry name" value="MEDIUM-CHAIN ACYL-COA LIGASE ACSF2, MITOCHONDRIAL"/>
    <property type="match status" value="1"/>
</dbReference>
<dbReference type="Proteomes" id="UP001596501">
    <property type="component" value="Unassembled WGS sequence"/>
</dbReference>
<evidence type="ECO:0000259" key="4">
    <source>
        <dbReference type="Pfam" id="PF13193"/>
    </source>
</evidence>
<proteinExistence type="inferred from homology"/>
<dbReference type="SUPFAM" id="SSF56801">
    <property type="entry name" value="Acetyl-CoA synthetase-like"/>
    <property type="match status" value="1"/>
</dbReference>
<dbReference type="InterPro" id="IPR042099">
    <property type="entry name" value="ANL_N_sf"/>
</dbReference>
<comment type="similarity">
    <text evidence="1">Belongs to the ATP-dependent AMP-binding enzyme family.</text>
</comment>
<dbReference type="InterPro" id="IPR045851">
    <property type="entry name" value="AMP-bd_C_sf"/>
</dbReference>
<evidence type="ECO:0000313" key="6">
    <source>
        <dbReference type="Proteomes" id="UP001596501"/>
    </source>
</evidence>
<dbReference type="Pfam" id="PF00501">
    <property type="entry name" value="AMP-binding"/>
    <property type="match status" value="1"/>
</dbReference>
<feature type="domain" description="AMP-dependent synthetase/ligase" evidence="3">
    <location>
        <begin position="40"/>
        <end position="371"/>
    </location>
</feature>
<dbReference type="InterPro" id="IPR020845">
    <property type="entry name" value="AMP-binding_CS"/>
</dbReference>
<sequence>MLIPHEAATLGEVLDEAARRWGELPLLAVPANPQRAYAPQGLEWTYAQVAGQVATLGEAYARAGYGVGHRVGLLLENRLEHFVHKLAMNALGVCCVPLNPDHRPAEMAYVVGHAKLDLVIAVDSLMPLLRAALDHTPQRPALRSLEAIGPLPAPARAAEPRAVRADDIASVLYTSGTTGRPKGCLLSHRYELAAGQWYAQRSGLATFGEACERIYNPLPVFHVNSLIFSFFCALLKGNCQVQTDRFQPSRWFTEVHESRATVVHYLGVVVPMLLNQPPHPLERAHQVRFAIGAGVDPQRHAEFEERFGYPLIEIWGMTEMVRAIFDADAPRRVGTRAIGRPQPGLEVRVVDDADEDVPDGTPGQMLVRHSAATPRKDCFSGYLDDESATEQAWAGGWFHTGDVVARDAEGVLHFLERRKNIIRRSGENIAAAEVEAVLQSHPAVAQAAVLPVRDEVREEEVLACVVLKPGHEAQALASDPLAQALLAHCRESLSYFKVPGWLWFTDEIPTTGTQKVQKHQLFAAGTDPRQAPGMLDLRALKKRQASA</sequence>
<dbReference type="Gene3D" id="3.30.300.30">
    <property type="match status" value="1"/>
</dbReference>
<organism evidence="5 6">
    <name type="scientific">Hydrogenophaga atypica</name>
    <dbReference type="NCBI Taxonomy" id="249409"/>
    <lineage>
        <taxon>Bacteria</taxon>
        <taxon>Pseudomonadati</taxon>
        <taxon>Pseudomonadota</taxon>
        <taxon>Betaproteobacteria</taxon>
        <taxon>Burkholderiales</taxon>
        <taxon>Comamonadaceae</taxon>
        <taxon>Hydrogenophaga</taxon>
    </lineage>
</organism>
<evidence type="ECO:0000259" key="3">
    <source>
        <dbReference type="Pfam" id="PF00501"/>
    </source>
</evidence>
<comment type="caution">
    <text evidence="5">The sequence shown here is derived from an EMBL/GenBank/DDBJ whole genome shotgun (WGS) entry which is preliminary data.</text>
</comment>
<keyword evidence="6" id="KW-1185">Reference proteome</keyword>
<evidence type="ECO:0000313" key="5">
    <source>
        <dbReference type="EMBL" id="MFC7410823.1"/>
    </source>
</evidence>
<dbReference type="PROSITE" id="PS00455">
    <property type="entry name" value="AMP_BINDING"/>
    <property type="match status" value="1"/>
</dbReference>
<keyword evidence="2" id="KW-0436">Ligase</keyword>
<gene>
    <name evidence="5" type="ORF">ACFQPB_18350</name>
</gene>
<evidence type="ECO:0000256" key="1">
    <source>
        <dbReference type="ARBA" id="ARBA00006432"/>
    </source>
</evidence>
<dbReference type="InterPro" id="IPR000873">
    <property type="entry name" value="AMP-dep_synth/lig_dom"/>
</dbReference>
<feature type="domain" description="AMP-binding enzyme C-terminal" evidence="4">
    <location>
        <begin position="433"/>
        <end position="515"/>
    </location>
</feature>
<protein>
    <submittedName>
        <fullName evidence="5">AMP-binding protein</fullName>
    </submittedName>
</protein>
<accession>A0ABW2QN81</accession>
<reference evidence="6" key="1">
    <citation type="journal article" date="2019" name="Int. J. Syst. Evol. Microbiol.">
        <title>The Global Catalogue of Microorganisms (GCM) 10K type strain sequencing project: providing services to taxonomists for standard genome sequencing and annotation.</title>
        <authorList>
            <consortium name="The Broad Institute Genomics Platform"/>
            <consortium name="The Broad Institute Genome Sequencing Center for Infectious Disease"/>
            <person name="Wu L."/>
            <person name="Ma J."/>
        </authorList>
    </citation>
    <scope>NUCLEOTIDE SEQUENCE [LARGE SCALE GENOMIC DNA]</scope>
    <source>
        <strain evidence="6">CGMCC 1.12371</strain>
    </source>
</reference>
<name>A0ABW2QN81_9BURK</name>